<organism evidence="2 3">
    <name type="scientific">Albugo candida</name>
    <dbReference type="NCBI Taxonomy" id="65357"/>
    <lineage>
        <taxon>Eukaryota</taxon>
        <taxon>Sar</taxon>
        <taxon>Stramenopiles</taxon>
        <taxon>Oomycota</taxon>
        <taxon>Peronosporomycetes</taxon>
        <taxon>Albuginales</taxon>
        <taxon>Albuginaceae</taxon>
        <taxon>Albugo</taxon>
    </lineage>
</organism>
<feature type="compositionally biased region" description="Polar residues" evidence="1">
    <location>
        <begin position="226"/>
        <end position="239"/>
    </location>
</feature>
<dbReference type="EMBL" id="CAIX01000004">
    <property type="protein sequence ID" value="CCI39903.1"/>
    <property type="molecule type" value="Genomic_DNA"/>
</dbReference>
<dbReference type="Proteomes" id="UP000053237">
    <property type="component" value="Unassembled WGS sequence"/>
</dbReference>
<proteinExistence type="predicted"/>
<feature type="region of interest" description="Disordered" evidence="1">
    <location>
        <begin position="222"/>
        <end position="250"/>
    </location>
</feature>
<name>A0A024G056_9STRA</name>
<sequence>MHYYIYGANLYLHTSKFSTTDLFFYRLRMMTINRCIDAYKCFQGMILPALVDLKCSVSEQVTFAVPPPKASNRNKVEHTTLNNEVNSNRKATLDIVDVIDSKKASSASDGRRIRATFGEMLELFHDDDKSNEEVLEHLQNLFEEAVEEAEHELRNQPPLPPLPPPPVPMHILDDKKNSFDLNEKPAASSTRTHARNMFNSNNSIECMKRNRQGNASDTVANKILRANQSARPQYRQQKPSKLLQKLASRT</sequence>
<evidence type="ECO:0000313" key="3">
    <source>
        <dbReference type="Proteomes" id="UP000053237"/>
    </source>
</evidence>
<keyword evidence="3" id="KW-1185">Reference proteome</keyword>
<evidence type="ECO:0000256" key="1">
    <source>
        <dbReference type="SAM" id="MobiDB-lite"/>
    </source>
</evidence>
<accession>A0A024G056</accession>
<reference evidence="2 3" key="1">
    <citation type="submission" date="2012-05" db="EMBL/GenBank/DDBJ databases">
        <title>Recombination and specialization in a pathogen metapopulation.</title>
        <authorList>
            <person name="Gardiner A."/>
            <person name="Kemen E."/>
            <person name="Schultz-Larsen T."/>
            <person name="MacLean D."/>
            <person name="Van Oosterhout C."/>
            <person name="Jones J.D.G."/>
        </authorList>
    </citation>
    <scope>NUCLEOTIDE SEQUENCE [LARGE SCALE GENOMIC DNA]</scope>
    <source>
        <strain evidence="2 3">Ac Nc2</strain>
    </source>
</reference>
<protein>
    <submittedName>
        <fullName evidence="2">Uncharacterized protein</fullName>
    </submittedName>
</protein>
<evidence type="ECO:0000313" key="2">
    <source>
        <dbReference type="EMBL" id="CCI39903.1"/>
    </source>
</evidence>
<comment type="caution">
    <text evidence="2">The sequence shown here is derived from an EMBL/GenBank/DDBJ whole genome shotgun (WGS) entry which is preliminary data.</text>
</comment>
<dbReference type="InParanoid" id="A0A024G056"/>
<gene>
    <name evidence="2" type="ORF">BN9_006870</name>
</gene>
<dbReference type="AlphaFoldDB" id="A0A024G056"/>